<proteinExistence type="predicted"/>
<dbReference type="Proteomes" id="UP000807353">
    <property type="component" value="Unassembled WGS sequence"/>
</dbReference>
<dbReference type="EMBL" id="MU150432">
    <property type="protein sequence ID" value="KAF9456374.1"/>
    <property type="molecule type" value="Genomic_DNA"/>
</dbReference>
<sequence length="250" mass="27453">MPSIIRSFLLALNAMAFITLSDFSRPVSFALASPLSMSPPITRSIHQGFNNLGTLSLNANYRPGATSVPHPVAYSRIERLEYRKTSGQFLALQKYYHKANTHAKNLKSLAIRSSTVGENDHMFQQDCASQLTEFNNNVLGFQKLLGEMSSGKGLTFYDRTNDLESLLKNFVNTNKSVLDAISRIVNNLPILGPILGPIVYELKCILDDILNFCENLSDAVINALQPLLQSLLGKPSMPGCNGVMISGLCI</sequence>
<name>A0A9P5XTD6_9AGAR</name>
<gene>
    <name evidence="2" type="ORF">BDZ94DRAFT_399513</name>
</gene>
<protein>
    <submittedName>
        <fullName evidence="2">Uncharacterized protein</fullName>
    </submittedName>
</protein>
<dbReference type="AlphaFoldDB" id="A0A9P5XTD6"/>
<reference evidence="2" key="1">
    <citation type="submission" date="2020-11" db="EMBL/GenBank/DDBJ databases">
        <authorList>
            <consortium name="DOE Joint Genome Institute"/>
            <person name="Ahrendt S."/>
            <person name="Riley R."/>
            <person name="Andreopoulos W."/>
            <person name="Labutti K."/>
            <person name="Pangilinan J."/>
            <person name="Ruiz-Duenas F.J."/>
            <person name="Barrasa J.M."/>
            <person name="Sanchez-Garcia M."/>
            <person name="Camarero S."/>
            <person name="Miyauchi S."/>
            <person name="Serrano A."/>
            <person name="Linde D."/>
            <person name="Babiker R."/>
            <person name="Drula E."/>
            <person name="Ayuso-Fernandez I."/>
            <person name="Pacheco R."/>
            <person name="Padilla G."/>
            <person name="Ferreira P."/>
            <person name="Barriuso J."/>
            <person name="Kellner H."/>
            <person name="Castanera R."/>
            <person name="Alfaro M."/>
            <person name="Ramirez L."/>
            <person name="Pisabarro A.G."/>
            <person name="Kuo A."/>
            <person name="Tritt A."/>
            <person name="Lipzen A."/>
            <person name="He G."/>
            <person name="Yan M."/>
            <person name="Ng V."/>
            <person name="Cullen D."/>
            <person name="Martin F."/>
            <person name="Rosso M.-N."/>
            <person name="Henrissat B."/>
            <person name="Hibbett D."/>
            <person name="Martinez A.T."/>
            <person name="Grigoriev I.V."/>
        </authorList>
    </citation>
    <scope>NUCLEOTIDE SEQUENCE</scope>
    <source>
        <strain evidence="2">CBS 247.69</strain>
    </source>
</reference>
<feature type="signal peptide" evidence="1">
    <location>
        <begin position="1"/>
        <end position="21"/>
    </location>
</feature>
<keyword evidence="1" id="KW-0732">Signal</keyword>
<feature type="chain" id="PRO_5040482307" evidence="1">
    <location>
        <begin position="22"/>
        <end position="250"/>
    </location>
</feature>
<organism evidence="2 3">
    <name type="scientific">Collybia nuda</name>
    <dbReference type="NCBI Taxonomy" id="64659"/>
    <lineage>
        <taxon>Eukaryota</taxon>
        <taxon>Fungi</taxon>
        <taxon>Dikarya</taxon>
        <taxon>Basidiomycota</taxon>
        <taxon>Agaricomycotina</taxon>
        <taxon>Agaricomycetes</taxon>
        <taxon>Agaricomycetidae</taxon>
        <taxon>Agaricales</taxon>
        <taxon>Tricholomatineae</taxon>
        <taxon>Clitocybaceae</taxon>
        <taxon>Collybia</taxon>
    </lineage>
</organism>
<dbReference type="OrthoDB" id="2497682at2759"/>
<evidence type="ECO:0000256" key="1">
    <source>
        <dbReference type="SAM" id="SignalP"/>
    </source>
</evidence>
<keyword evidence="3" id="KW-1185">Reference proteome</keyword>
<evidence type="ECO:0000313" key="2">
    <source>
        <dbReference type="EMBL" id="KAF9456374.1"/>
    </source>
</evidence>
<evidence type="ECO:0000313" key="3">
    <source>
        <dbReference type="Proteomes" id="UP000807353"/>
    </source>
</evidence>
<comment type="caution">
    <text evidence="2">The sequence shown here is derived from an EMBL/GenBank/DDBJ whole genome shotgun (WGS) entry which is preliminary data.</text>
</comment>
<accession>A0A9P5XTD6</accession>